<evidence type="ECO:0000259" key="7">
    <source>
        <dbReference type="PROSITE" id="PS51900"/>
    </source>
</evidence>
<dbReference type="GeneID" id="92280052"/>
<dbReference type="RefSeq" id="WP_272581360.1">
    <property type="nucleotide sequence ID" value="NZ_CP067099.1"/>
</dbReference>
<evidence type="ECO:0000313" key="9">
    <source>
        <dbReference type="Proteomes" id="UP000596157"/>
    </source>
</evidence>
<accession>A0ABX7ACT8</accession>
<sequence>MARNRSPKNAHLPPNLYCRKGYYSYRNPETGIEYGIGRNKAEAVNEAISANYQILSEKIKPSLVERMADSGVMLYQWISEYQEILKNRDLKPKTYKSYISKLNSIKEYIPNISISLVTPQLISQLINEISKTGKISMAAQVRTTSIDLFREAIIKGILKDNPAEHTKPPKVQVSRSRMSFSDYESIKKEISAFGDFYPLLMDLALLTGQRAGDVLKIKRSDIKDGRLFITQEKTGIKIAIPLTLSMLKLRKSVNDVLISPVLDNKTEYLFINEKKNNLPYMTLFRRFSSARDNSGLKWPDKTPPSFHEIRSLSARIYSEEKNSEFAKALLGHKSMKMTAVYQDERSNDWNYISE</sequence>
<evidence type="ECO:0000313" key="8">
    <source>
        <dbReference type="EMBL" id="QQO61560.1"/>
    </source>
</evidence>
<protein>
    <submittedName>
        <fullName evidence="8">Tyrosine-type recombinase/integrase</fullName>
    </submittedName>
</protein>
<dbReference type="PROSITE" id="PS51898">
    <property type="entry name" value="TYR_RECOMBINASE"/>
    <property type="match status" value="1"/>
</dbReference>
<dbReference type="PROSITE" id="PS51900">
    <property type="entry name" value="CB"/>
    <property type="match status" value="1"/>
</dbReference>
<keyword evidence="9" id="KW-1185">Reference proteome</keyword>
<dbReference type="EMBL" id="CP067099">
    <property type="protein sequence ID" value="QQO61560.1"/>
    <property type="molecule type" value="Genomic_DNA"/>
</dbReference>
<evidence type="ECO:0000256" key="4">
    <source>
        <dbReference type="ARBA" id="ARBA00023172"/>
    </source>
</evidence>
<name>A0ABX7ACT8_9GAMM</name>
<dbReference type="InterPro" id="IPR011010">
    <property type="entry name" value="DNA_brk_join_enz"/>
</dbReference>
<dbReference type="Pfam" id="PF00589">
    <property type="entry name" value="Phage_integrase"/>
    <property type="match status" value="1"/>
</dbReference>
<dbReference type="Gene3D" id="1.10.443.10">
    <property type="entry name" value="Intergrase catalytic core"/>
    <property type="match status" value="1"/>
</dbReference>
<dbReference type="PANTHER" id="PTHR30629:SF2">
    <property type="entry name" value="PROPHAGE INTEGRASE INTS-RELATED"/>
    <property type="match status" value="1"/>
</dbReference>
<gene>
    <name evidence="8" type="ORF">JI723_14990</name>
</gene>
<evidence type="ECO:0000256" key="5">
    <source>
        <dbReference type="PROSITE-ProRule" id="PRU01248"/>
    </source>
</evidence>
<dbReference type="Gene3D" id="1.10.150.130">
    <property type="match status" value="1"/>
</dbReference>
<dbReference type="InterPro" id="IPR013762">
    <property type="entry name" value="Integrase-like_cat_sf"/>
</dbReference>
<evidence type="ECO:0000256" key="1">
    <source>
        <dbReference type="ARBA" id="ARBA00008857"/>
    </source>
</evidence>
<dbReference type="InterPro" id="IPR044068">
    <property type="entry name" value="CB"/>
</dbReference>
<evidence type="ECO:0000256" key="2">
    <source>
        <dbReference type="ARBA" id="ARBA00022908"/>
    </source>
</evidence>
<reference evidence="9" key="1">
    <citation type="submission" date="2021-01" db="EMBL/GenBank/DDBJ databases">
        <title>Providencia vermicola LLDRA6, a soil-borne Mn(II)-oxidizing bacterium, exploits a strategy of superoxide production coupled to hydrogen peroxide consumption to generate Mn oxides, as revealed by transcriptional up-regulation of genes for phenylacetic acid catabolism.</title>
        <authorList>
            <person name="Chen S."/>
            <person name="Ding Z."/>
            <person name="Chen J."/>
            <person name="Luo J."/>
            <person name="Ruan X."/>
            <person name="Li Z."/>
            <person name="Liao F."/>
            <person name="He J."/>
            <person name="Li D."/>
        </authorList>
    </citation>
    <scope>NUCLEOTIDE SEQUENCE [LARGE SCALE GENOMIC DNA]</scope>
    <source>
        <strain evidence="9">LLDRA6</strain>
    </source>
</reference>
<keyword evidence="2" id="KW-0229">DNA integration</keyword>
<dbReference type="InterPro" id="IPR053876">
    <property type="entry name" value="Phage_int_M"/>
</dbReference>
<dbReference type="Pfam" id="PF09003">
    <property type="entry name" value="Arm-DNA-bind_1"/>
    <property type="match status" value="1"/>
</dbReference>
<evidence type="ECO:0000256" key="3">
    <source>
        <dbReference type="ARBA" id="ARBA00023125"/>
    </source>
</evidence>
<feature type="domain" description="Core-binding (CB)" evidence="7">
    <location>
        <begin position="72"/>
        <end position="153"/>
    </location>
</feature>
<dbReference type="InterPro" id="IPR002104">
    <property type="entry name" value="Integrase_catalytic"/>
</dbReference>
<dbReference type="Pfam" id="PF22022">
    <property type="entry name" value="Phage_int_M"/>
    <property type="match status" value="1"/>
</dbReference>
<proteinExistence type="inferred from homology"/>
<dbReference type="SUPFAM" id="SSF54171">
    <property type="entry name" value="DNA-binding domain"/>
    <property type="match status" value="1"/>
</dbReference>
<dbReference type="InterPro" id="IPR016177">
    <property type="entry name" value="DNA-bd_dom_sf"/>
</dbReference>
<dbReference type="Gene3D" id="3.30.160.60">
    <property type="entry name" value="Classic Zinc Finger"/>
    <property type="match status" value="1"/>
</dbReference>
<feature type="domain" description="Tyr recombinase" evidence="6">
    <location>
        <begin position="173"/>
        <end position="354"/>
    </location>
</feature>
<dbReference type="InterPro" id="IPR050808">
    <property type="entry name" value="Phage_Integrase"/>
</dbReference>
<keyword evidence="3 5" id="KW-0238">DNA-binding</keyword>
<dbReference type="PANTHER" id="PTHR30629">
    <property type="entry name" value="PROPHAGE INTEGRASE"/>
    <property type="match status" value="1"/>
</dbReference>
<dbReference type="Proteomes" id="UP000596157">
    <property type="component" value="Chromosome"/>
</dbReference>
<keyword evidence="4" id="KW-0233">DNA recombination</keyword>
<dbReference type="SUPFAM" id="SSF56349">
    <property type="entry name" value="DNA breaking-rejoining enzymes"/>
    <property type="match status" value="1"/>
</dbReference>
<evidence type="ECO:0000259" key="6">
    <source>
        <dbReference type="PROSITE" id="PS51898"/>
    </source>
</evidence>
<dbReference type="InterPro" id="IPR015094">
    <property type="entry name" value="Integrase_lambda-typ_DNA-bd_N"/>
</dbReference>
<comment type="similarity">
    <text evidence="1">Belongs to the 'phage' integrase family.</text>
</comment>
<dbReference type="InterPro" id="IPR010998">
    <property type="entry name" value="Integrase_recombinase_N"/>
</dbReference>
<organism evidence="8 9">
    <name type="scientific">Providencia manganoxydans</name>
    <dbReference type="NCBI Taxonomy" id="2923283"/>
    <lineage>
        <taxon>Bacteria</taxon>
        <taxon>Pseudomonadati</taxon>
        <taxon>Pseudomonadota</taxon>
        <taxon>Gammaproteobacteria</taxon>
        <taxon>Enterobacterales</taxon>
        <taxon>Morganellaceae</taxon>
        <taxon>Providencia</taxon>
    </lineage>
</organism>